<evidence type="ECO:0000313" key="3">
    <source>
        <dbReference type="EMBL" id="QNP30839.1"/>
    </source>
</evidence>
<dbReference type="SUPFAM" id="SSF53756">
    <property type="entry name" value="UDP-Glycosyltransferase/glycogen phosphorylase"/>
    <property type="match status" value="1"/>
</dbReference>
<dbReference type="Pfam" id="PF00534">
    <property type="entry name" value="Glycos_transf_1"/>
    <property type="match status" value="1"/>
</dbReference>
<dbReference type="Proteomes" id="UP000516013">
    <property type="component" value="Chromosome"/>
</dbReference>
<proteinExistence type="predicted"/>
<dbReference type="InterPro" id="IPR001296">
    <property type="entry name" value="Glyco_trans_1"/>
</dbReference>
<dbReference type="Gene3D" id="3.40.50.2000">
    <property type="entry name" value="Glycogen Phosphorylase B"/>
    <property type="match status" value="2"/>
</dbReference>
<dbReference type="KEGG" id="ccur:IAR63_07595"/>
<evidence type="ECO:0000259" key="1">
    <source>
        <dbReference type="Pfam" id="PF00534"/>
    </source>
</evidence>
<feature type="domain" description="Glycosyl transferase family 1" evidence="1">
    <location>
        <begin position="191"/>
        <end position="356"/>
    </location>
</feature>
<dbReference type="GO" id="GO:0016757">
    <property type="term" value="F:glycosyltransferase activity"/>
    <property type="evidence" value="ECO:0007669"/>
    <property type="project" value="InterPro"/>
</dbReference>
<dbReference type="PANTHER" id="PTHR12526">
    <property type="entry name" value="GLYCOSYLTRANSFERASE"/>
    <property type="match status" value="1"/>
</dbReference>
<sequence length="382" mass="42524">MKILFLDQSGKPGGAELCLLDIAKPFSDTCLVGLFADGDFRKLLESYQIPVEVLTTQTIPIRKKSSFLSSLISIQHIIPLINAVISHAKNYDLIYANTQKALVVGAIASFLTRVPLVYHLHDILSLEHFSHINLQIAVNLANRFASLVIANSQASKDAFVQAGGNSQQVEVVYNGFDMKNYQASGYQIQQIRNTLAVEDKFVIGHFSRLSPWKGQHILVEALAHVPDNITAILVGDALFGEHEYVRELHQKVHHLQLEHRVKFLGFRQDIPQLMSACDLITHTSIAPEPFGRVIVEGMLCGKIVIAAKSGGAVELIENGTNGFLVTPNQPQELADIIKYCFDQQQQIQNIASYARQLSQQKFDLNVINQKIQQLILKKLTVI</sequence>
<feature type="domain" description="Glycosyltransferase subfamily 4-like N-terminal" evidence="2">
    <location>
        <begin position="13"/>
        <end position="178"/>
    </location>
</feature>
<organism evidence="3 4">
    <name type="scientific">Cylindrospermopsis curvispora GIHE-G1</name>
    <dbReference type="NCBI Taxonomy" id="2666332"/>
    <lineage>
        <taxon>Bacteria</taxon>
        <taxon>Bacillati</taxon>
        <taxon>Cyanobacteriota</taxon>
        <taxon>Cyanophyceae</taxon>
        <taxon>Nostocales</taxon>
        <taxon>Aphanizomenonaceae</taxon>
        <taxon>Cylindrospermopsis</taxon>
    </lineage>
</organism>
<name>A0A7H0F473_9CYAN</name>
<keyword evidence="3" id="KW-0808">Transferase</keyword>
<dbReference type="CDD" id="cd03801">
    <property type="entry name" value="GT4_PimA-like"/>
    <property type="match status" value="1"/>
</dbReference>
<dbReference type="InterPro" id="IPR028098">
    <property type="entry name" value="Glyco_trans_4-like_N"/>
</dbReference>
<dbReference type="PANTHER" id="PTHR12526:SF638">
    <property type="entry name" value="SPORE COAT PROTEIN SA"/>
    <property type="match status" value="1"/>
</dbReference>
<gene>
    <name evidence="3" type="ORF">IAR63_07595</name>
</gene>
<reference evidence="3 4" key="1">
    <citation type="submission" date="2020-08" db="EMBL/GenBank/DDBJ databases">
        <title>Complete genome sequence of Raphidiopsis curvispora isolated from drinking water reservoir in South Korea.</title>
        <authorList>
            <person name="Jeong J."/>
        </authorList>
    </citation>
    <scope>NUCLEOTIDE SEQUENCE [LARGE SCALE GENOMIC DNA]</scope>
    <source>
        <strain evidence="3 4">GIHE-G1</strain>
    </source>
</reference>
<evidence type="ECO:0000259" key="2">
    <source>
        <dbReference type="Pfam" id="PF13439"/>
    </source>
</evidence>
<dbReference type="RefSeq" id="WP_187707154.1">
    <property type="nucleotide sequence ID" value="NZ_CP060822.1"/>
</dbReference>
<evidence type="ECO:0000313" key="4">
    <source>
        <dbReference type="Proteomes" id="UP000516013"/>
    </source>
</evidence>
<accession>A0A7H0F473</accession>
<dbReference type="AlphaFoldDB" id="A0A7H0F473"/>
<dbReference type="EMBL" id="CP060822">
    <property type="protein sequence ID" value="QNP30839.1"/>
    <property type="molecule type" value="Genomic_DNA"/>
</dbReference>
<protein>
    <submittedName>
        <fullName evidence="3">Glycosyltransferase family 4 protein</fullName>
    </submittedName>
</protein>
<dbReference type="Pfam" id="PF13439">
    <property type="entry name" value="Glyco_transf_4"/>
    <property type="match status" value="1"/>
</dbReference>
<keyword evidence="4" id="KW-1185">Reference proteome</keyword>